<dbReference type="Proteomes" id="UP001275932">
    <property type="component" value="Unassembled WGS sequence"/>
</dbReference>
<evidence type="ECO:0000313" key="3">
    <source>
        <dbReference type="EMBL" id="MDX8415594.1"/>
    </source>
</evidence>
<proteinExistence type="inferred from homology"/>
<dbReference type="Pfam" id="PF07676">
    <property type="entry name" value="PD40"/>
    <property type="match status" value="3"/>
</dbReference>
<comment type="similarity">
    <text evidence="1">Belongs to the TolB family.</text>
</comment>
<evidence type="ECO:0000256" key="2">
    <source>
        <dbReference type="SAM" id="SignalP"/>
    </source>
</evidence>
<keyword evidence="4" id="KW-1185">Reference proteome</keyword>
<organism evidence="3 4">
    <name type="scientific">Intestinicryptomonas porci</name>
    <dbReference type="NCBI Taxonomy" id="2926320"/>
    <lineage>
        <taxon>Bacteria</taxon>
        <taxon>Pseudomonadati</taxon>
        <taxon>Verrucomicrobiota</taxon>
        <taxon>Opitutia</taxon>
        <taxon>Opitutales</taxon>
        <taxon>Intestinicryptomonaceae</taxon>
        <taxon>Intestinicryptomonas</taxon>
    </lineage>
</organism>
<evidence type="ECO:0000313" key="4">
    <source>
        <dbReference type="Proteomes" id="UP001275932"/>
    </source>
</evidence>
<dbReference type="PANTHER" id="PTHR36842">
    <property type="entry name" value="PROTEIN TOLB HOMOLOG"/>
    <property type="match status" value="1"/>
</dbReference>
<dbReference type="EMBL" id="JALBUT010000005">
    <property type="protein sequence ID" value="MDX8415594.1"/>
    <property type="molecule type" value="Genomic_DNA"/>
</dbReference>
<keyword evidence="2" id="KW-0732">Signal</keyword>
<feature type="chain" id="PRO_5047534299" description="Transporter" evidence="2">
    <location>
        <begin position="20"/>
        <end position="302"/>
    </location>
</feature>
<evidence type="ECO:0008006" key="5">
    <source>
        <dbReference type="Google" id="ProtNLM"/>
    </source>
</evidence>
<dbReference type="InterPro" id="IPR011042">
    <property type="entry name" value="6-blade_b-propeller_TolB-like"/>
</dbReference>
<dbReference type="PANTHER" id="PTHR36842:SF1">
    <property type="entry name" value="PROTEIN TOLB"/>
    <property type="match status" value="1"/>
</dbReference>
<dbReference type="Gene3D" id="2.120.10.30">
    <property type="entry name" value="TolB, C-terminal domain"/>
    <property type="match status" value="1"/>
</dbReference>
<name>A0ABU4WGB5_9BACT</name>
<dbReference type="RefSeq" id="WP_370397041.1">
    <property type="nucleotide sequence ID" value="NZ_JALBUT010000005.1"/>
</dbReference>
<evidence type="ECO:0000256" key="1">
    <source>
        <dbReference type="ARBA" id="ARBA00009820"/>
    </source>
</evidence>
<accession>A0ABU4WGB5</accession>
<gene>
    <name evidence="3" type="ORF">MOX91_05295</name>
</gene>
<comment type="caution">
    <text evidence="3">The sequence shown here is derived from an EMBL/GenBank/DDBJ whole genome shotgun (WGS) entry which is preliminary data.</text>
</comment>
<reference evidence="3 4" key="1">
    <citation type="submission" date="2022-03" db="EMBL/GenBank/DDBJ databases">
        <title>Novel taxa within the pig intestine.</title>
        <authorList>
            <person name="Wylensek D."/>
            <person name="Bishof K."/>
            <person name="Afrizal A."/>
            <person name="Clavel T."/>
        </authorList>
    </citation>
    <scope>NUCLEOTIDE SEQUENCE [LARGE SCALE GENOMIC DNA]</scope>
    <source>
        <strain evidence="3 4">CLA-KB-P66</strain>
    </source>
</reference>
<dbReference type="InterPro" id="IPR011659">
    <property type="entry name" value="WD40"/>
</dbReference>
<dbReference type="SUPFAM" id="SSF82171">
    <property type="entry name" value="DPP6 N-terminal domain-like"/>
    <property type="match status" value="1"/>
</dbReference>
<sequence length="302" mass="33652">MKKLYLFISALILALSANAEKLTSFLEIINIEDGSRRIVKTFPHKIEAPNWTQDGKWLIYNSGGKLYKISPDNPQNPVEINTDFADSCNNDHVLSPDGKEIAISHHSKEDRQSRIYTLPIEGGKPTLITAAGPSYLHGWSPDKKTLSYCAGRKGNYDIYVISATGGAEKRLTTAPELDDGAEFAPDGQIWFNSCRTGLMQIWRMNPDGTNQTQITFDETRNSWFAHPSPNNKLVAYLSYQKGDVKPDSHPANKNVELRVMNCDGTNARTIAKLFGGQGTINVNSWSPDNKHLAFVSYKLESE</sequence>
<feature type="signal peptide" evidence="2">
    <location>
        <begin position="1"/>
        <end position="19"/>
    </location>
</feature>
<protein>
    <recommendedName>
        <fullName evidence="5">Transporter</fullName>
    </recommendedName>
</protein>